<proteinExistence type="predicted"/>
<dbReference type="AlphaFoldDB" id="A0A067CXI4"/>
<organism evidence="2 3">
    <name type="scientific">Saprolegnia parasitica (strain CBS 223.65)</name>
    <dbReference type="NCBI Taxonomy" id="695850"/>
    <lineage>
        <taxon>Eukaryota</taxon>
        <taxon>Sar</taxon>
        <taxon>Stramenopiles</taxon>
        <taxon>Oomycota</taxon>
        <taxon>Saprolegniomycetes</taxon>
        <taxon>Saprolegniales</taxon>
        <taxon>Saprolegniaceae</taxon>
        <taxon>Saprolegnia</taxon>
    </lineage>
</organism>
<sequence>MSKSIAVHRMMLKSLLEQGTRPIKTSDHWPEARETKSTREDSRGHATRGSSSTEVHVPSHGQVFGCDAGCTPCSWKHSTVFCIRAAR</sequence>
<dbReference type="RefSeq" id="XP_012195190.1">
    <property type="nucleotide sequence ID" value="XM_012339800.1"/>
</dbReference>
<dbReference type="Proteomes" id="UP000030745">
    <property type="component" value="Unassembled WGS sequence"/>
</dbReference>
<gene>
    <name evidence="2" type="ORF">SPRG_18974</name>
</gene>
<keyword evidence="3" id="KW-1185">Reference proteome</keyword>
<protein>
    <submittedName>
        <fullName evidence="2">Uncharacterized protein</fullName>
    </submittedName>
</protein>
<accession>A0A067CXI4</accession>
<dbReference type="KEGG" id="spar:SPRG_18974"/>
<evidence type="ECO:0000313" key="2">
    <source>
        <dbReference type="EMBL" id="KDO33985.1"/>
    </source>
</evidence>
<evidence type="ECO:0000313" key="3">
    <source>
        <dbReference type="Proteomes" id="UP000030745"/>
    </source>
</evidence>
<dbReference type="VEuPathDB" id="FungiDB:SPRG_18974"/>
<reference evidence="2 3" key="1">
    <citation type="journal article" date="2013" name="PLoS Genet.">
        <title>Distinctive expansion of potential virulence genes in the genome of the oomycete fish pathogen Saprolegnia parasitica.</title>
        <authorList>
            <person name="Jiang R.H."/>
            <person name="de Bruijn I."/>
            <person name="Haas B.J."/>
            <person name="Belmonte R."/>
            <person name="Lobach L."/>
            <person name="Christie J."/>
            <person name="van den Ackerveken G."/>
            <person name="Bottin A."/>
            <person name="Bulone V."/>
            <person name="Diaz-Moreno S.M."/>
            <person name="Dumas B."/>
            <person name="Fan L."/>
            <person name="Gaulin E."/>
            <person name="Govers F."/>
            <person name="Grenville-Briggs L.J."/>
            <person name="Horner N.R."/>
            <person name="Levin J.Z."/>
            <person name="Mammella M."/>
            <person name="Meijer H.J."/>
            <person name="Morris P."/>
            <person name="Nusbaum C."/>
            <person name="Oome S."/>
            <person name="Phillips A.J."/>
            <person name="van Rooyen D."/>
            <person name="Rzeszutek E."/>
            <person name="Saraiva M."/>
            <person name="Secombes C.J."/>
            <person name="Seidl M.F."/>
            <person name="Snel B."/>
            <person name="Stassen J.H."/>
            <person name="Sykes S."/>
            <person name="Tripathy S."/>
            <person name="van den Berg H."/>
            <person name="Vega-Arreguin J.C."/>
            <person name="Wawra S."/>
            <person name="Young S.K."/>
            <person name="Zeng Q."/>
            <person name="Dieguez-Uribeondo J."/>
            <person name="Russ C."/>
            <person name="Tyler B.M."/>
            <person name="van West P."/>
        </authorList>
    </citation>
    <scope>NUCLEOTIDE SEQUENCE [LARGE SCALE GENOMIC DNA]</scope>
    <source>
        <strain evidence="2 3">CBS 223.65</strain>
    </source>
</reference>
<feature type="region of interest" description="Disordered" evidence="1">
    <location>
        <begin position="16"/>
        <end position="58"/>
    </location>
</feature>
<dbReference type="EMBL" id="KK583191">
    <property type="protein sequence ID" value="KDO33985.1"/>
    <property type="molecule type" value="Genomic_DNA"/>
</dbReference>
<feature type="compositionally biased region" description="Basic and acidic residues" evidence="1">
    <location>
        <begin position="24"/>
        <end position="44"/>
    </location>
</feature>
<dbReference type="GeneID" id="24140439"/>
<evidence type="ECO:0000256" key="1">
    <source>
        <dbReference type="SAM" id="MobiDB-lite"/>
    </source>
</evidence>
<name>A0A067CXI4_SAPPC</name>